<keyword evidence="3" id="KW-1185">Reference proteome</keyword>
<organism evidence="2 3">
    <name type="scientific">Nocardia gamkensis</name>
    <dbReference type="NCBI Taxonomy" id="352869"/>
    <lineage>
        <taxon>Bacteria</taxon>
        <taxon>Bacillati</taxon>
        <taxon>Actinomycetota</taxon>
        <taxon>Actinomycetes</taxon>
        <taxon>Mycobacteriales</taxon>
        <taxon>Nocardiaceae</taxon>
        <taxon>Nocardia</taxon>
    </lineage>
</organism>
<feature type="chain" id="PRO_5039457686" evidence="1">
    <location>
        <begin position="20"/>
        <end position="83"/>
    </location>
</feature>
<feature type="signal peptide" evidence="1">
    <location>
        <begin position="1"/>
        <end position="19"/>
    </location>
</feature>
<dbReference type="AlphaFoldDB" id="A0A7X6L9R8"/>
<keyword evidence="1" id="KW-0732">Signal</keyword>
<sequence length="83" mass="8939">MRVSACVFTSLLTAGIASAVLNPGVANALPSGCHTGGFGVSCTTKKDCESARSELKKQHPSISRCYSQQPDKEKFKYVWSANW</sequence>
<comment type="caution">
    <text evidence="2">The sequence shown here is derived from an EMBL/GenBank/DDBJ whole genome shotgun (WGS) entry which is preliminary data.</text>
</comment>
<evidence type="ECO:0000313" key="3">
    <source>
        <dbReference type="Proteomes" id="UP000540698"/>
    </source>
</evidence>
<dbReference type="Proteomes" id="UP000540698">
    <property type="component" value="Unassembled WGS sequence"/>
</dbReference>
<proteinExistence type="predicted"/>
<gene>
    <name evidence="2" type="ORF">HGB38_29120</name>
</gene>
<name>A0A7X6L9R8_9NOCA</name>
<dbReference type="EMBL" id="JAAXOS010000016">
    <property type="protein sequence ID" value="NKY30245.1"/>
    <property type="molecule type" value="Genomic_DNA"/>
</dbReference>
<evidence type="ECO:0000256" key="1">
    <source>
        <dbReference type="SAM" id="SignalP"/>
    </source>
</evidence>
<dbReference type="RefSeq" id="WP_062973169.1">
    <property type="nucleotide sequence ID" value="NZ_JAAXOS010000016.1"/>
</dbReference>
<protein>
    <submittedName>
        <fullName evidence="2">Uncharacterized protein</fullName>
    </submittedName>
</protein>
<accession>A0A7X6L9R8</accession>
<reference evidence="2 3" key="1">
    <citation type="submission" date="2020-04" db="EMBL/GenBank/DDBJ databases">
        <title>MicrobeNet Type strains.</title>
        <authorList>
            <person name="Nicholson A.C."/>
        </authorList>
    </citation>
    <scope>NUCLEOTIDE SEQUENCE [LARGE SCALE GENOMIC DNA]</scope>
    <source>
        <strain evidence="2 3">DSM 44956</strain>
    </source>
</reference>
<evidence type="ECO:0000313" key="2">
    <source>
        <dbReference type="EMBL" id="NKY30245.1"/>
    </source>
</evidence>